<dbReference type="InterPro" id="IPR018490">
    <property type="entry name" value="cNMP-bd_dom_sf"/>
</dbReference>
<name>A0A292YBP4_9BACT</name>
<dbReference type="InterPro" id="IPR050503">
    <property type="entry name" value="cAMP-dep_PK_reg_su-like"/>
</dbReference>
<accession>A0A292YBP4</accession>
<sequence length="154" mass="17901">MKSHPIFKTLSEEEFETIKDFFREKTFKAGEIIVKEGEYSERAFILKEGEVSVIKETIYKNDYIITDIKAGGEEFFGEVNLIDRGLVTSTIKAKTDIKIYEITHNDFISILDMYPVIGSKMLWIISYNLTKHLRKADRDIITLYNAFVEVVEND</sequence>
<dbReference type="OrthoDB" id="5372821at2"/>
<dbReference type="PROSITE" id="PS50042">
    <property type="entry name" value="CNMP_BINDING_3"/>
    <property type="match status" value="1"/>
</dbReference>
<dbReference type="Proteomes" id="UP000217944">
    <property type="component" value="Unassembled WGS sequence"/>
</dbReference>
<reference evidence="2 3" key="1">
    <citation type="journal article" date="2017" name="Syst. Appl. Microbiol.">
        <title>Lebetimonas natsushimae sp. nov., a novel strictly anaerobic, moderately thermophilic chemoautotroph isolated from a deep-sea hydrothermal vent polychaete nest in the Mid-Okinawa Trough.</title>
        <authorList>
            <person name="Nagata R."/>
            <person name="Takaki Y."/>
            <person name="Tame A."/>
            <person name="Nunoura T."/>
            <person name="Muto H."/>
            <person name="Mino S."/>
            <person name="Sawayama S."/>
            <person name="Takai K."/>
            <person name="Nakagawa S."/>
        </authorList>
    </citation>
    <scope>NUCLEOTIDE SEQUENCE [LARGE SCALE GENOMIC DNA]</scope>
    <source>
        <strain evidence="2 3">HS1857</strain>
    </source>
</reference>
<dbReference type="AlphaFoldDB" id="A0A292YBP4"/>
<dbReference type="GO" id="GO:0004862">
    <property type="term" value="F:cAMP-dependent protein kinase inhibitor activity"/>
    <property type="evidence" value="ECO:0007669"/>
    <property type="project" value="TreeGrafter"/>
</dbReference>
<dbReference type="Pfam" id="PF00027">
    <property type="entry name" value="cNMP_binding"/>
    <property type="match status" value="1"/>
</dbReference>
<dbReference type="GO" id="GO:0034236">
    <property type="term" value="F:protein kinase A catalytic subunit binding"/>
    <property type="evidence" value="ECO:0007669"/>
    <property type="project" value="TreeGrafter"/>
</dbReference>
<protein>
    <recommendedName>
        <fullName evidence="1">Cyclic nucleotide-binding domain-containing protein</fullName>
    </recommendedName>
</protein>
<dbReference type="SUPFAM" id="SSF51206">
    <property type="entry name" value="cAMP-binding domain-like"/>
    <property type="match status" value="1"/>
</dbReference>
<evidence type="ECO:0000259" key="1">
    <source>
        <dbReference type="PROSITE" id="PS50042"/>
    </source>
</evidence>
<proteinExistence type="predicted"/>
<dbReference type="GO" id="GO:0030552">
    <property type="term" value="F:cAMP binding"/>
    <property type="evidence" value="ECO:0007669"/>
    <property type="project" value="TreeGrafter"/>
</dbReference>
<dbReference type="RefSeq" id="WP_096258126.1">
    <property type="nucleotide sequence ID" value="NZ_BDME01000001.1"/>
</dbReference>
<dbReference type="SMART" id="SM00100">
    <property type="entry name" value="cNMP"/>
    <property type="match status" value="1"/>
</dbReference>
<dbReference type="InterPro" id="IPR000595">
    <property type="entry name" value="cNMP-bd_dom"/>
</dbReference>
<dbReference type="EMBL" id="BDME01000001">
    <property type="protein sequence ID" value="GAX86966.1"/>
    <property type="molecule type" value="Genomic_DNA"/>
</dbReference>
<dbReference type="GO" id="GO:0005952">
    <property type="term" value="C:cAMP-dependent protein kinase complex"/>
    <property type="evidence" value="ECO:0007669"/>
    <property type="project" value="InterPro"/>
</dbReference>
<keyword evidence="3" id="KW-1185">Reference proteome</keyword>
<evidence type="ECO:0000313" key="2">
    <source>
        <dbReference type="EMBL" id="GAX86966.1"/>
    </source>
</evidence>
<dbReference type="GO" id="GO:0005829">
    <property type="term" value="C:cytosol"/>
    <property type="evidence" value="ECO:0007669"/>
    <property type="project" value="TreeGrafter"/>
</dbReference>
<comment type="caution">
    <text evidence="2">The sequence shown here is derived from an EMBL/GenBank/DDBJ whole genome shotgun (WGS) entry which is preliminary data.</text>
</comment>
<dbReference type="CDD" id="cd00038">
    <property type="entry name" value="CAP_ED"/>
    <property type="match status" value="1"/>
</dbReference>
<dbReference type="InterPro" id="IPR014710">
    <property type="entry name" value="RmlC-like_jellyroll"/>
</dbReference>
<gene>
    <name evidence="2" type="ORF">LNAT_P0261</name>
</gene>
<dbReference type="Gene3D" id="2.60.120.10">
    <property type="entry name" value="Jelly Rolls"/>
    <property type="match status" value="1"/>
</dbReference>
<dbReference type="PANTHER" id="PTHR11635">
    <property type="entry name" value="CAMP-DEPENDENT PROTEIN KINASE REGULATORY CHAIN"/>
    <property type="match status" value="1"/>
</dbReference>
<evidence type="ECO:0000313" key="3">
    <source>
        <dbReference type="Proteomes" id="UP000217944"/>
    </source>
</evidence>
<dbReference type="PANTHER" id="PTHR11635:SF152">
    <property type="entry name" value="CAMP-DEPENDENT PROTEIN KINASE TYPE I REGULATORY SUBUNIT-RELATED"/>
    <property type="match status" value="1"/>
</dbReference>
<feature type="domain" description="Cyclic nucleotide-binding" evidence="1">
    <location>
        <begin position="6"/>
        <end position="111"/>
    </location>
</feature>
<organism evidence="2 3">
    <name type="scientific">Lebetimonas natsushimae</name>
    <dbReference type="NCBI Taxonomy" id="1936991"/>
    <lineage>
        <taxon>Bacteria</taxon>
        <taxon>Pseudomonadati</taxon>
        <taxon>Campylobacterota</taxon>
        <taxon>Epsilonproteobacteria</taxon>
        <taxon>Nautiliales</taxon>
        <taxon>Nautiliaceae</taxon>
        <taxon>Lebetimonas</taxon>
    </lineage>
</organism>